<dbReference type="Pfam" id="PF07610">
    <property type="entry name" value="DUF1573"/>
    <property type="match status" value="1"/>
</dbReference>
<dbReference type="Proteomes" id="UP001528920">
    <property type="component" value="Unassembled WGS sequence"/>
</dbReference>
<dbReference type="PANTHER" id="PTHR37833">
    <property type="entry name" value="LIPOPROTEIN-RELATED"/>
    <property type="match status" value="1"/>
</dbReference>
<reference evidence="2 3" key="1">
    <citation type="submission" date="2022-01" db="EMBL/GenBank/DDBJ databases">
        <title>Labilibaculum sp. nov, a marine bacterium isolated from Antarctica.</title>
        <authorList>
            <person name="Dai W."/>
        </authorList>
    </citation>
    <scope>NUCLEOTIDE SEQUENCE [LARGE SCALE GENOMIC DNA]</scope>
    <source>
        <strain evidence="2 3">DW002</strain>
    </source>
</reference>
<dbReference type="EMBL" id="JAKJSC010000009">
    <property type="protein sequence ID" value="MDE5420257.1"/>
    <property type="molecule type" value="Genomic_DNA"/>
</dbReference>
<name>A0ABT5VY66_9BACT</name>
<accession>A0ABT5VY66</accession>
<dbReference type="RefSeq" id="WP_275111588.1">
    <property type="nucleotide sequence ID" value="NZ_JAKJSC010000009.1"/>
</dbReference>
<dbReference type="Gene3D" id="2.60.40.10">
    <property type="entry name" value="Immunoglobulins"/>
    <property type="match status" value="1"/>
</dbReference>
<dbReference type="PANTHER" id="PTHR37833:SF1">
    <property type="entry name" value="SIGNAL PEPTIDE PROTEIN"/>
    <property type="match status" value="1"/>
</dbReference>
<comment type="caution">
    <text evidence="2">The sequence shown here is derived from an EMBL/GenBank/DDBJ whole genome shotgun (WGS) entry which is preliminary data.</text>
</comment>
<proteinExistence type="predicted"/>
<feature type="chain" id="PRO_5046390247" evidence="1">
    <location>
        <begin position="28"/>
        <end position="153"/>
    </location>
</feature>
<dbReference type="InterPro" id="IPR013783">
    <property type="entry name" value="Ig-like_fold"/>
</dbReference>
<organism evidence="2 3">
    <name type="scientific">Paralabilibaculum antarcticum</name>
    <dbReference type="NCBI Taxonomy" id="2912572"/>
    <lineage>
        <taxon>Bacteria</taxon>
        <taxon>Pseudomonadati</taxon>
        <taxon>Bacteroidota</taxon>
        <taxon>Bacteroidia</taxon>
        <taxon>Marinilabiliales</taxon>
        <taxon>Marinifilaceae</taxon>
        <taxon>Paralabilibaculum</taxon>
    </lineage>
</organism>
<keyword evidence="3" id="KW-1185">Reference proteome</keyword>
<evidence type="ECO:0000313" key="3">
    <source>
        <dbReference type="Proteomes" id="UP001528920"/>
    </source>
</evidence>
<dbReference type="InterPro" id="IPR011467">
    <property type="entry name" value="DUF1573"/>
</dbReference>
<feature type="signal peptide" evidence="1">
    <location>
        <begin position="1"/>
        <end position="27"/>
    </location>
</feature>
<evidence type="ECO:0000313" key="2">
    <source>
        <dbReference type="EMBL" id="MDE5420257.1"/>
    </source>
</evidence>
<protein>
    <submittedName>
        <fullName evidence="2">DUF1573 domain-containing protein</fullName>
    </submittedName>
</protein>
<gene>
    <name evidence="2" type="ORF">L3049_19875</name>
</gene>
<sequence>MNRILSVNNLVFSFCLILSLCFSGCMNGENNKGEKELKEGEKSEQNILLNGYPKFEFTKEIHKFGKISQGEIVVHDFFFKNVGEKDLIITNIETSCGCAVAKWKKEPIKMGEESSISIEFNSKGRYGKQYKVITIFCNTLSGNKELKITAEVN</sequence>
<keyword evidence="1" id="KW-0732">Signal</keyword>
<evidence type="ECO:0000256" key="1">
    <source>
        <dbReference type="SAM" id="SignalP"/>
    </source>
</evidence>